<evidence type="ECO:0008006" key="4">
    <source>
        <dbReference type="Google" id="ProtNLM"/>
    </source>
</evidence>
<sequence>MRVLIATMLVAASSAAIAEPHLIYLPSAEAGVDHDAIVQALDKQGFEVTTLANAGENRLAYAKRIAKEVRALMAQGVPADDISVVGAGTSSAVAALTSARVGDRHVNYVLLGQCDPILKAEYNFRMSGRVLGIHDDGDSASLSCRSLWIGSPKVSDRQEIVLDTGFGATLFHEPRAQWVQPLVEWSNGGRVNVGEGARVTQVDEPAPKNTR</sequence>
<evidence type="ECO:0000313" key="3">
    <source>
        <dbReference type="Proteomes" id="UP001321580"/>
    </source>
</evidence>
<keyword evidence="3" id="KW-1185">Reference proteome</keyword>
<feature type="chain" id="PRO_5047492177" description="Alpha/beta hydrolase" evidence="1">
    <location>
        <begin position="19"/>
        <end position="211"/>
    </location>
</feature>
<gene>
    <name evidence="2" type="ORF">QLQ15_10930</name>
</gene>
<dbReference type="EMBL" id="JASGBI010000001">
    <property type="protein sequence ID" value="MDI9239417.1"/>
    <property type="molecule type" value="Genomic_DNA"/>
</dbReference>
<accession>A0ABT6XGY8</accession>
<proteinExistence type="predicted"/>
<organism evidence="2 3">
    <name type="scientific">Lysobacter stagni</name>
    <dbReference type="NCBI Taxonomy" id="3045172"/>
    <lineage>
        <taxon>Bacteria</taxon>
        <taxon>Pseudomonadati</taxon>
        <taxon>Pseudomonadota</taxon>
        <taxon>Gammaproteobacteria</taxon>
        <taxon>Lysobacterales</taxon>
        <taxon>Lysobacteraceae</taxon>
        <taxon>Lysobacter</taxon>
    </lineage>
</organism>
<protein>
    <recommendedName>
        <fullName evidence="4">Alpha/beta hydrolase</fullName>
    </recommendedName>
</protein>
<dbReference type="Proteomes" id="UP001321580">
    <property type="component" value="Unassembled WGS sequence"/>
</dbReference>
<evidence type="ECO:0000313" key="2">
    <source>
        <dbReference type="EMBL" id="MDI9239417.1"/>
    </source>
</evidence>
<comment type="caution">
    <text evidence="2">The sequence shown here is derived from an EMBL/GenBank/DDBJ whole genome shotgun (WGS) entry which is preliminary data.</text>
</comment>
<keyword evidence="1" id="KW-0732">Signal</keyword>
<name>A0ABT6XGY8_9GAMM</name>
<reference evidence="2 3" key="1">
    <citation type="submission" date="2023-05" db="EMBL/GenBank/DDBJ databases">
        <title>Lysobacter sp. strain LF1 Genome sequencing and assembly.</title>
        <authorList>
            <person name="Jung Y."/>
        </authorList>
    </citation>
    <scope>NUCLEOTIDE SEQUENCE [LARGE SCALE GENOMIC DNA]</scope>
    <source>
        <strain evidence="2 3">LF1</strain>
    </source>
</reference>
<dbReference type="RefSeq" id="WP_283212805.1">
    <property type="nucleotide sequence ID" value="NZ_JASGBI010000001.1"/>
</dbReference>
<evidence type="ECO:0000256" key="1">
    <source>
        <dbReference type="SAM" id="SignalP"/>
    </source>
</evidence>
<feature type="signal peptide" evidence="1">
    <location>
        <begin position="1"/>
        <end position="18"/>
    </location>
</feature>